<dbReference type="EMBL" id="JAHHHW010000159">
    <property type="protein sequence ID" value="MBW4435290.1"/>
    <property type="molecule type" value="Genomic_DNA"/>
</dbReference>
<dbReference type="InterPro" id="IPR036188">
    <property type="entry name" value="FAD/NAD-bd_sf"/>
</dbReference>
<feature type="compositionally biased region" description="Polar residues" evidence="4">
    <location>
        <begin position="594"/>
        <end position="606"/>
    </location>
</feature>
<keyword evidence="2" id="KW-0503">Monooxygenase</keyword>
<evidence type="ECO:0000256" key="1">
    <source>
        <dbReference type="ARBA" id="ARBA00023002"/>
    </source>
</evidence>
<sequence length="615" mass="70639">MHTIQQQEYDVVLMGAGFVGVCQARHLLLKIPNIRIALVDPRPEERTDKDLKLGESMVEIATLFVSKELGLHEYLIENHPPKSGLNFHWAKDPAKTETTDDHYHVWSNRRSPIQTFQMNRAKFERDLLRMNKEMGATFYNGRVVDVDLTPGDALKTVRVKLGNEDIELKAKHVIDGSGRKFIIGHKTDNLLFGPENLFGINSGSAWVRVKHVDRTIFHDGYDPYSATCSHYYATNHWFGHGHWLWMIPTDKDTQEISIGVVHHHDVIPASDINTQEKFYAFLKANHANLYNLLTSGENVDFHYLPRLAHKSKVMFSPDNWYVLGDAACIFDAFYSLGTTMISFEIESVTEIIRAKLAGEPDAEEKRAIYNKFNLAYTSTVNHAMKNHDKHLGHASIMSWRIYFEYMWFFGFILPMYVGKWFLDPQYIHAYLKNAGVGKRVISDVYEQFSKLVDQDANIGLMDAYRADQLLGHYCTINHFGNYLENAKLEPKKHNIFTSLTYAYFYLAIWYIMFQWKGFGLKGLLAPRNLYNVFGLLSSSASFGFSALGYWIKTRGVPTNSQVAKMRQEFGGYQYRPELQPWTQDITTLRVKSQGSSDQQLNSTNVSKVREVKVSG</sequence>
<keyword evidence="5" id="KW-1133">Transmembrane helix</keyword>
<proteinExistence type="inferred from homology"/>
<keyword evidence="1" id="KW-0560">Oxidoreductase</keyword>
<dbReference type="Pfam" id="PF04820">
    <property type="entry name" value="Trp_halogenase"/>
    <property type="match status" value="1"/>
</dbReference>
<feature type="transmembrane region" description="Helical" evidence="5">
    <location>
        <begin position="405"/>
        <end position="422"/>
    </location>
</feature>
<dbReference type="AlphaFoldDB" id="A0A9E3HF33"/>
<feature type="region of interest" description="Disordered" evidence="4">
    <location>
        <begin position="594"/>
        <end position="615"/>
    </location>
</feature>
<keyword evidence="5" id="KW-0812">Transmembrane</keyword>
<evidence type="ECO:0000256" key="4">
    <source>
        <dbReference type="SAM" id="MobiDB-lite"/>
    </source>
</evidence>
<dbReference type="Proteomes" id="UP000813215">
    <property type="component" value="Unassembled WGS sequence"/>
</dbReference>
<reference evidence="6" key="2">
    <citation type="journal article" date="2022" name="Microbiol. Resour. Announc.">
        <title>Metagenome Sequencing to Explore Phylogenomics of Terrestrial Cyanobacteria.</title>
        <authorList>
            <person name="Ward R.D."/>
            <person name="Stajich J.E."/>
            <person name="Johansen J.R."/>
            <person name="Huntemann M."/>
            <person name="Clum A."/>
            <person name="Foster B."/>
            <person name="Foster B."/>
            <person name="Roux S."/>
            <person name="Palaniappan K."/>
            <person name="Varghese N."/>
            <person name="Mukherjee S."/>
            <person name="Reddy T.B.K."/>
            <person name="Daum C."/>
            <person name="Copeland A."/>
            <person name="Chen I.A."/>
            <person name="Ivanova N.N."/>
            <person name="Kyrpides N.C."/>
            <person name="Shapiro N."/>
            <person name="Eloe-Fadrosh E.A."/>
            <person name="Pietrasiak N."/>
        </authorList>
    </citation>
    <scope>NUCLEOTIDE SEQUENCE</scope>
    <source>
        <strain evidence="6">HA4357-MV3</strain>
    </source>
</reference>
<feature type="transmembrane region" description="Helical" evidence="5">
    <location>
        <begin position="532"/>
        <end position="551"/>
    </location>
</feature>
<comment type="similarity">
    <text evidence="3">Belongs to the flavin-dependent halogenase family. Bacterial tryptophan halogenase subfamily.</text>
</comment>
<name>A0A9E3HF33_9NOST</name>
<dbReference type="InterPro" id="IPR006905">
    <property type="entry name" value="Flavin_halogenase"/>
</dbReference>
<evidence type="ECO:0000256" key="3">
    <source>
        <dbReference type="ARBA" id="ARBA00038396"/>
    </source>
</evidence>
<organism evidence="6 7">
    <name type="scientific">Pelatocladus maniniholoensis HA4357-MV3</name>
    <dbReference type="NCBI Taxonomy" id="1117104"/>
    <lineage>
        <taxon>Bacteria</taxon>
        <taxon>Bacillati</taxon>
        <taxon>Cyanobacteriota</taxon>
        <taxon>Cyanophyceae</taxon>
        <taxon>Nostocales</taxon>
        <taxon>Nostocaceae</taxon>
        <taxon>Pelatocladus</taxon>
    </lineage>
</organism>
<dbReference type="PANTHER" id="PTHR43747:SF5">
    <property type="entry name" value="FAD-BINDING DOMAIN-CONTAINING PROTEIN"/>
    <property type="match status" value="1"/>
</dbReference>
<evidence type="ECO:0000313" key="6">
    <source>
        <dbReference type="EMBL" id="MBW4435290.1"/>
    </source>
</evidence>
<dbReference type="InterPro" id="IPR050816">
    <property type="entry name" value="Flavin-dep_Halogenase_NPB"/>
</dbReference>
<dbReference type="PANTHER" id="PTHR43747">
    <property type="entry name" value="FAD-BINDING PROTEIN"/>
    <property type="match status" value="1"/>
</dbReference>
<feature type="transmembrane region" description="Helical" evidence="5">
    <location>
        <begin position="495"/>
        <end position="512"/>
    </location>
</feature>
<dbReference type="SUPFAM" id="SSF51905">
    <property type="entry name" value="FAD/NAD(P)-binding domain"/>
    <property type="match status" value="1"/>
</dbReference>
<evidence type="ECO:0000256" key="2">
    <source>
        <dbReference type="ARBA" id="ARBA00023033"/>
    </source>
</evidence>
<evidence type="ECO:0000256" key="5">
    <source>
        <dbReference type="SAM" id="Phobius"/>
    </source>
</evidence>
<protein>
    <submittedName>
        <fullName evidence="6">Tryptophan 7-halogenase</fullName>
    </submittedName>
</protein>
<keyword evidence="5" id="KW-0472">Membrane</keyword>
<evidence type="ECO:0000313" key="7">
    <source>
        <dbReference type="Proteomes" id="UP000813215"/>
    </source>
</evidence>
<comment type="caution">
    <text evidence="6">The sequence shown here is derived from an EMBL/GenBank/DDBJ whole genome shotgun (WGS) entry which is preliminary data.</text>
</comment>
<reference evidence="6" key="1">
    <citation type="submission" date="2021-05" db="EMBL/GenBank/DDBJ databases">
        <authorList>
            <person name="Pietrasiak N."/>
            <person name="Ward R."/>
            <person name="Stajich J.E."/>
            <person name="Kurbessoian T."/>
        </authorList>
    </citation>
    <scope>NUCLEOTIDE SEQUENCE</scope>
    <source>
        <strain evidence="6">HA4357-MV3</strain>
    </source>
</reference>
<dbReference type="GO" id="GO:0004497">
    <property type="term" value="F:monooxygenase activity"/>
    <property type="evidence" value="ECO:0007669"/>
    <property type="project" value="UniProtKB-KW"/>
</dbReference>
<accession>A0A9E3HF33</accession>
<gene>
    <name evidence="6" type="ORF">KME28_27165</name>
</gene>
<dbReference type="Gene3D" id="3.50.50.60">
    <property type="entry name" value="FAD/NAD(P)-binding domain"/>
    <property type="match status" value="1"/>
</dbReference>